<comment type="function">
    <text evidence="10">Component of the cytosolic iron-sulfur (Fe/S) protein assembly (CIA) machinery. Required for maturation of extramitochondrial Fe-S proteins. The NUBP1-NUBP2 heterotetramer forms a Fe-S scaffold complex, mediating the de novo assembly of an Fe-S cluster and its transfer to target apoproteins.</text>
</comment>
<dbReference type="Pfam" id="PF10609">
    <property type="entry name" value="ParA"/>
    <property type="match status" value="1"/>
</dbReference>
<dbReference type="GO" id="GO:0046872">
    <property type="term" value="F:metal ion binding"/>
    <property type="evidence" value="ECO:0007669"/>
    <property type="project" value="UniProtKB-KW"/>
</dbReference>
<keyword evidence="15" id="KW-1185">Reference proteome</keyword>
<evidence type="ECO:0000256" key="6">
    <source>
        <dbReference type="ARBA" id="ARBA00022741"/>
    </source>
</evidence>
<keyword evidence="4 11" id="KW-0808">Transferase</keyword>
<dbReference type="GO" id="GO:0005829">
    <property type="term" value="C:cytosol"/>
    <property type="evidence" value="ECO:0007669"/>
    <property type="project" value="TreeGrafter"/>
</dbReference>
<gene>
    <name evidence="13" type="ORF">DME_LOCUS8125</name>
</gene>
<dbReference type="SUPFAM" id="SSF47781">
    <property type="entry name" value="RuvA domain 2-like"/>
    <property type="match status" value="1"/>
</dbReference>
<dbReference type="AlphaFoldDB" id="A0A0N4UAQ1"/>
<dbReference type="PROSITE" id="PS01215">
    <property type="entry name" value="MRP"/>
    <property type="match status" value="1"/>
</dbReference>
<accession>A0A0N4UAQ1</accession>
<evidence type="ECO:0000256" key="8">
    <source>
        <dbReference type="ARBA" id="ARBA00023004"/>
    </source>
</evidence>
<dbReference type="Gene3D" id="3.40.50.300">
    <property type="entry name" value="P-loop containing nucleotide triphosphate hydrolases"/>
    <property type="match status" value="1"/>
</dbReference>
<keyword evidence="7 10" id="KW-0067">ATP-binding</keyword>
<dbReference type="Pfam" id="PF02801">
    <property type="entry name" value="Ketoacyl-synt_C"/>
    <property type="match status" value="1"/>
</dbReference>
<dbReference type="Gene3D" id="3.40.50.10130">
    <property type="match status" value="1"/>
</dbReference>
<dbReference type="Proteomes" id="UP000274756">
    <property type="component" value="Unassembled WGS sequence"/>
</dbReference>
<feature type="binding site" evidence="10">
    <location>
        <position position="239"/>
    </location>
    <ligand>
        <name>[4Fe-4S] cluster</name>
        <dbReference type="ChEBI" id="CHEBI:49883"/>
        <label>1</label>
    </ligand>
</feature>
<dbReference type="InterPro" id="IPR010994">
    <property type="entry name" value="RuvA_2-like"/>
</dbReference>
<dbReference type="Pfam" id="PF00109">
    <property type="entry name" value="ketoacyl-synt"/>
    <property type="match status" value="1"/>
</dbReference>
<dbReference type="SMART" id="SM00825">
    <property type="entry name" value="PKS_KS"/>
    <property type="match status" value="1"/>
</dbReference>
<evidence type="ECO:0000259" key="12">
    <source>
        <dbReference type="PROSITE" id="PS52004"/>
    </source>
</evidence>
<dbReference type="InterPro" id="IPR014030">
    <property type="entry name" value="Ketoacyl_synth_N"/>
</dbReference>
<dbReference type="SUPFAM" id="SSF52540">
    <property type="entry name" value="P-loop containing nucleoside triphosphate hydrolases"/>
    <property type="match status" value="1"/>
</dbReference>
<dbReference type="PANTHER" id="PTHR23264:SF35">
    <property type="entry name" value="CYTOSOLIC FE-S CLUSTER ASSEMBLY FACTOR NUBP1"/>
    <property type="match status" value="1"/>
</dbReference>
<proteinExistence type="inferred from homology"/>
<evidence type="ECO:0000313" key="13">
    <source>
        <dbReference type="EMBL" id="VDN58152.1"/>
    </source>
</evidence>
<keyword evidence="8 10" id="KW-0408">Iron</keyword>
<evidence type="ECO:0000313" key="14">
    <source>
        <dbReference type="Proteomes" id="UP000038040"/>
    </source>
</evidence>
<dbReference type="GO" id="GO:0140663">
    <property type="term" value="F:ATP-dependent FeS chaperone activity"/>
    <property type="evidence" value="ECO:0007669"/>
    <property type="project" value="InterPro"/>
</dbReference>
<reference evidence="13 15" key="2">
    <citation type="submission" date="2018-11" db="EMBL/GenBank/DDBJ databases">
        <authorList>
            <consortium name="Pathogen Informatics"/>
        </authorList>
    </citation>
    <scope>NUCLEOTIDE SEQUENCE [LARGE SCALE GENOMIC DNA]</scope>
</reference>
<keyword evidence="5 10" id="KW-0479">Metal-binding</keyword>
<dbReference type="HAMAP" id="MF_03038">
    <property type="entry name" value="NUBP1"/>
    <property type="match status" value="1"/>
</dbReference>
<dbReference type="SUPFAM" id="SSF53901">
    <property type="entry name" value="Thiolase-like"/>
    <property type="match status" value="1"/>
</dbReference>
<dbReference type="PANTHER" id="PTHR23264">
    <property type="entry name" value="NUCLEOTIDE-BINDING PROTEIN NBP35 YEAST -RELATED"/>
    <property type="match status" value="1"/>
</dbReference>
<name>A0A0N4UAQ1_DRAME</name>
<reference evidence="16" key="1">
    <citation type="submission" date="2016-04" db="UniProtKB">
        <authorList>
            <consortium name="WormBaseParasite"/>
        </authorList>
    </citation>
    <scope>IDENTIFICATION</scope>
</reference>
<dbReference type="NCBIfam" id="TIGR00597">
    <property type="entry name" value="rad10"/>
    <property type="match status" value="1"/>
</dbReference>
<sequence>MEFKPEYFSGSMTSGSKLLINLRRQKGNPLLKYVRNIPFEWADIKADFEAGKEMGILYLSLKWHKLHPNYIETRMNSDGSGYPIKVLLVLVNVEARFILRELNLFCYRTGWTLILCYSAEEAAEYLENIHLSRNKDEHSAIVAILERKKKRMGIADDTEIQQAVNFLCGIRSVTNSDAQRLIGTFGSIHRIANANLESLLLCPGLGPDSQMSDIPENANEHCPGTQSENAGKASSCAGCPNQATCASGEARSFDPDIALIADRLGAVKHKILILSGKGGVGKSLVTANLARALAMDKSKQIAILDVDICGPSQARIMGMEDESVHESAEGWSPIYVQDNLAMMSIAFLLQNRNDAVIWRGARKNALIKQFLKDVNWGSIDYLLIDTPPGTSDEHISIVQFLLQAGSIDGAILVTTPQEISLLDVRKEISFCRKTGVPILGIIENMASFICLCCFNSSKLFPSTTGGAKAMCVELCVKLLMSLPFDPRMAECADLGEDFFDKCPDSPAVKSFLELASFIIPEISDKEIKFISLKMVHRVVITGIGIVSPFGVGRKILFENLIAGNVSLKYDSMVKTVVGKIPEGTAKNELNLALWRDGERRQMSRGSLLALLAADEALKDSKLNETDLKETGVNVGMGIADLEMIVEVANLIKDGKNRKVTPFFIPRILTNMPAGHISIRYGLQGPNMSSCTACATGLHAIGDAATFIAIGRAKRMIAGATEACINPIAITGFQRLRALSSTASRPFHRLRDGFILSEGAAIVILERLEDAKKRHALIYAEIKGYGASSDGFHLTSPTEDGIGAKLSMQRCLEDSHLTPSEIGYINAHATSTPLGDRAEAYAISELFPNVFVSSIKGHIGHTLAAAGAIETAITAMCIHERIIVGNALLDDTDIMENIQLLRTSVEWNQKINALVNSFGFGGPHATLCLSAVQN</sequence>
<dbReference type="STRING" id="318479.A0A0N4UAQ1"/>
<evidence type="ECO:0000256" key="10">
    <source>
        <dbReference type="HAMAP-Rule" id="MF_03038"/>
    </source>
</evidence>
<dbReference type="InterPro" id="IPR014031">
    <property type="entry name" value="Ketoacyl_synth_C"/>
</dbReference>
<comment type="subcellular location">
    <subcellularLocation>
        <location evidence="10">Cytoplasm</location>
    </subcellularLocation>
</comment>
<comment type="similarity">
    <text evidence="1 11">Belongs to the thiolase-like superfamily. Beta-ketoacyl-ACP synthases family.</text>
</comment>
<evidence type="ECO:0000256" key="2">
    <source>
        <dbReference type="ARBA" id="ARBA00022485"/>
    </source>
</evidence>
<dbReference type="GO" id="GO:0051539">
    <property type="term" value="F:4 iron, 4 sulfur cluster binding"/>
    <property type="evidence" value="ECO:0007669"/>
    <property type="project" value="UniProtKB-UniRule"/>
</dbReference>
<dbReference type="GO" id="GO:0016746">
    <property type="term" value="F:acyltransferase activity"/>
    <property type="evidence" value="ECO:0007669"/>
    <property type="project" value="InterPro"/>
</dbReference>
<dbReference type="HAMAP" id="MF_02040">
    <property type="entry name" value="Mrp_NBP35"/>
    <property type="match status" value="1"/>
</dbReference>
<feature type="binding site" evidence="10">
    <location>
        <position position="450"/>
    </location>
    <ligand>
        <name>[4Fe-4S] cluster</name>
        <dbReference type="ChEBI" id="CHEBI:49883"/>
        <label>2</label>
        <note>ligand shared with heterodimeric partner</note>
    </ligand>
</feature>
<dbReference type="PROSITE" id="PS52004">
    <property type="entry name" value="KS3_2"/>
    <property type="match status" value="1"/>
</dbReference>
<comment type="subunit">
    <text evidence="10">Heterotetramer of 2 NUBP1 and 2 NUBP2 chains.</text>
</comment>
<dbReference type="Gene3D" id="3.40.47.10">
    <property type="match status" value="1"/>
</dbReference>
<evidence type="ECO:0000313" key="16">
    <source>
        <dbReference type="WBParaSite" id="DME_0000424201-mRNA-1"/>
    </source>
</evidence>
<organism evidence="14 16">
    <name type="scientific">Dracunculus medinensis</name>
    <name type="common">Guinea worm</name>
    <dbReference type="NCBI Taxonomy" id="318479"/>
    <lineage>
        <taxon>Eukaryota</taxon>
        <taxon>Metazoa</taxon>
        <taxon>Ecdysozoa</taxon>
        <taxon>Nematoda</taxon>
        <taxon>Chromadorea</taxon>
        <taxon>Rhabditida</taxon>
        <taxon>Spirurina</taxon>
        <taxon>Dracunculoidea</taxon>
        <taxon>Dracunculidae</taxon>
        <taxon>Dracunculus</taxon>
    </lineage>
</organism>
<keyword evidence="3 10" id="KW-0963">Cytoplasm</keyword>
<dbReference type="InterPro" id="IPR027417">
    <property type="entry name" value="P-loop_NTPase"/>
</dbReference>
<keyword evidence="2 10" id="KW-0004">4Fe-4S</keyword>
<feature type="binding site" evidence="10">
    <location>
        <position position="222"/>
    </location>
    <ligand>
        <name>[4Fe-4S] cluster</name>
        <dbReference type="ChEBI" id="CHEBI:49883"/>
        <label>1</label>
    </ligand>
</feature>
<dbReference type="InterPro" id="IPR016039">
    <property type="entry name" value="Thiolase-like"/>
</dbReference>
<evidence type="ECO:0000256" key="3">
    <source>
        <dbReference type="ARBA" id="ARBA00022490"/>
    </source>
</evidence>
<feature type="binding site" evidence="10">
    <location>
        <begin position="276"/>
        <end position="283"/>
    </location>
    <ligand>
        <name>ATP</name>
        <dbReference type="ChEBI" id="CHEBI:30616"/>
    </ligand>
</feature>
<evidence type="ECO:0000256" key="7">
    <source>
        <dbReference type="ARBA" id="ARBA00022840"/>
    </source>
</evidence>
<dbReference type="SUPFAM" id="SSF52980">
    <property type="entry name" value="Restriction endonuclease-like"/>
    <property type="match status" value="1"/>
</dbReference>
<dbReference type="Proteomes" id="UP000038040">
    <property type="component" value="Unplaced"/>
</dbReference>
<dbReference type="EMBL" id="UYYG01001165">
    <property type="protein sequence ID" value="VDN58152.1"/>
    <property type="molecule type" value="Genomic_DNA"/>
</dbReference>
<evidence type="ECO:0000256" key="9">
    <source>
        <dbReference type="ARBA" id="ARBA00023014"/>
    </source>
</evidence>
<dbReference type="InterPro" id="IPR028601">
    <property type="entry name" value="NUBP1/Nbp35"/>
</dbReference>
<comment type="similarity">
    <text evidence="10">Belongs to the Mrp/NBP35 ATP-binding proteins family. NUBP1/NBP35 subfamily.</text>
</comment>
<feature type="binding site" evidence="10">
    <location>
        <position position="236"/>
    </location>
    <ligand>
        <name>[4Fe-4S] cluster</name>
        <dbReference type="ChEBI" id="CHEBI:49883"/>
        <label>1</label>
    </ligand>
</feature>
<dbReference type="CDD" id="cd02037">
    <property type="entry name" value="Mrp_NBP35"/>
    <property type="match status" value="1"/>
</dbReference>
<feature type="domain" description="Ketosynthase family 3 (KS3)" evidence="12">
    <location>
        <begin position="535"/>
        <end position="930"/>
    </location>
</feature>
<keyword evidence="6 10" id="KW-0547">Nucleotide-binding</keyword>
<dbReference type="InterPro" id="IPR000794">
    <property type="entry name" value="Beta-ketoacyl_synthase"/>
</dbReference>
<dbReference type="InterPro" id="IPR033756">
    <property type="entry name" value="YlxH/NBP35"/>
</dbReference>
<dbReference type="InterPro" id="IPR019591">
    <property type="entry name" value="Mrp/NBP35_ATP-bd"/>
</dbReference>
<evidence type="ECO:0000256" key="5">
    <source>
        <dbReference type="ARBA" id="ARBA00022723"/>
    </source>
</evidence>
<protein>
    <recommendedName>
        <fullName evidence="10">Cytosolic Fe-S cluster assembly factor NUBP1 homolog</fullName>
    </recommendedName>
</protein>
<evidence type="ECO:0000256" key="1">
    <source>
        <dbReference type="ARBA" id="ARBA00008467"/>
    </source>
</evidence>
<dbReference type="InterPro" id="IPR000808">
    <property type="entry name" value="Mrp-like_CS"/>
</dbReference>
<dbReference type="GO" id="GO:0005524">
    <property type="term" value="F:ATP binding"/>
    <property type="evidence" value="ECO:0007669"/>
    <property type="project" value="UniProtKB-KW"/>
</dbReference>
<evidence type="ECO:0000256" key="11">
    <source>
        <dbReference type="RuleBase" id="RU003694"/>
    </source>
</evidence>
<feature type="binding site" evidence="10">
    <location>
        <position position="245"/>
    </location>
    <ligand>
        <name>[4Fe-4S] cluster</name>
        <dbReference type="ChEBI" id="CHEBI:49883"/>
        <label>1</label>
    </ligand>
</feature>
<dbReference type="GO" id="GO:0006281">
    <property type="term" value="P:DNA repair"/>
    <property type="evidence" value="ECO:0007669"/>
    <property type="project" value="UniProtKB-ARBA"/>
</dbReference>
<dbReference type="GO" id="GO:0016226">
    <property type="term" value="P:iron-sulfur cluster assembly"/>
    <property type="evidence" value="ECO:0007669"/>
    <property type="project" value="UniProtKB-UniRule"/>
</dbReference>
<dbReference type="WBParaSite" id="DME_0000424201-mRNA-1">
    <property type="protein sequence ID" value="DME_0000424201-mRNA-1"/>
    <property type="gene ID" value="DME_0000424201"/>
</dbReference>
<evidence type="ECO:0000313" key="15">
    <source>
        <dbReference type="Proteomes" id="UP000274756"/>
    </source>
</evidence>
<dbReference type="Pfam" id="PF03834">
    <property type="entry name" value="Rad10"/>
    <property type="match status" value="1"/>
</dbReference>
<dbReference type="InterPro" id="IPR047260">
    <property type="entry name" value="ERCC1-like_central_dom"/>
</dbReference>
<comment type="cofactor">
    <cofactor evidence="10">
        <name>[4Fe-4S] cluster</name>
        <dbReference type="ChEBI" id="CHEBI:49883"/>
    </cofactor>
    <text evidence="10">Binds 4 [4Fe-4S] clusters per heterotetramer. Contains two stable clusters in the N-termini of NUBP1 and two labile, bridging clusters between subunits of the NUBP1-NUBP2 heterotetramer.</text>
</comment>
<keyword evidence="9 10" id="KW-0411">Iron-sulfur</keyword>
<dbReference type="InterPro" id="IPR011335">
    <property type="entry name" value="Restrct_endonuc-II-like"/>
</dbReference>
<evidence type="ECO:0000256" key="4">
    <source>
        <dbReference type="ARBA" id="ARBA00022679"/>
    </source>
</evidence>
<feature type="binding site" evidence="10">
    <location>
        <position position="453"/>
    </location>
    <ligand>
        <name>[4Fe-4S] cluster</name>
        <dbReference type="ChEBI" id="CHEBI:49883"/>
        <label>2</label>
        <note>ligand shared with heterodimeric partner</note>
    </ligand>
</feature>
<dbReference type="Gene3D" id="1.10.150.20">
    <property type="entry name" value="5' to 3' exonuclease, C-terminal subdomain"/>
    <property type="match status" value="1"/>
</dbReference>
<dbReference type="OrthoDB" id="1741334at2759"/>
<dbReference type="CDD" id="cd22325">
    <property type="entry name" value="ERCC1_C-like"/>
    <property type="match status" value="1"/>
</dbReference>
<dbReference type="InterPro" id="IPR020841">
    <property type="entry name" value="PKS_Beta-ketoAc_synthase_dom"/>
</dbReference>
<dbReference type="CDD" id="cd00834">
    <property type="entry name" value="KAS_I_II"/>
    <property type="match status" value="1"/>
</dbReference>